<sequence length="134" mass="15371">FKAPDYISSCGYCQAPPKPDSSPIFCNHCYRVAYCDERSVEVHIEHSKSIRRSSLYNNGFSDNDDDDDDDDDRFSDIENTDWVTIKSILSTSDSWSIVRIGDYFVKKNKNKKSSKQKLHTKENIADDTSTNNNN</sequence>
<feature type="non-terminal residue" evidence="2">
    <location>
        <position position="1"/>
    </location>
</feature>
<evidence type="ECO:0000313" key="2">
    <source>
        <dbReference type="EMBL" id="CAF5180775.1"/>
    </source>
</evidence>
<proteinExistence type="predicted"/>
<feature type="compositionally biased region" description="Basic residues" evidence="1">
    <location>
        <begin position="109"/>
        <end position="118"/>
    </location>
</feature>
<accession>A0A8S3HBD3</accession>
<protein>
    <submittedName>
        <fullName evidence="2">Uncharacterized protein</fullName>
    </submittedName>
</protein>
<gene>
    <name evidence="2" type="ORF">SMN809_LOCUS68875</name>
</gene>
<evidence type="ECO:0000256" key="1">
    <source>
        <dbReference type="SAM" id="MobiDB-lite"/>
    </source>
</evidence>
<name>A0A8S3HBD3_9BILA</name>
<comment type="caution">
    <text evidence="2">The sequence shown here is derived from an EMBL/GenBank/DDBJ whole genome shotgun (WGS) entry which is preliminary data.</text>
</comment>
<dbReference type="Proteomes" id="UP000676336">
    <property type="component" value="Unassembled WGS sequence"/>
</dbReference>
<dbReference type="EMBL" id="CAJOBI010318283">
    <property type="protein sequence ID" value="CAF5180775.1"/>
    <property type="molecule type" value="Genomic_DNA"/>
</dbReference>
<evidence type="ECO:0000313" key="3">
    <source>
        <dbReference type="Proteomes" id="UP000676336"/>
    </source>
</evidence>
<feature type="compositionally biased region" description="Acidic residues" evidence="1">
    <location>
        <begin position="62"/>
        <end position="73"/>
    </location>
</feature>
<reference evidence="2" key="1">
    <citation type="submission" date="2021-02" db="EMBL/GenBank/DDBJ databases">
        <authorList>
            <person name="Nowell W R."/>
        </authorList>
    </citation>
    <scope>NUCLEOTIDE SEQUENCE</scope>
</reference>
<dbReference type="AlphaFoldDB" id="A0A8S3HBD3"/>
<organism evidence="2 3">
    <name type="scientific">Rotaria magnacalcarata</name>
    <dbReference type="NCBI Taxonomy" id="392030"/>
    <lineage>
        <taxon>Eukaryota</taxon>
        <taxon>Metazoa</taxon>
        <taxon>Spiralia</taxon>
        <taxon>Gnathifera</taxon>
        <taxon>Rotifera</taxon>
        <taxon>Eurotatoria</taxon>
        <taxon>Bdelloidea</taxon>
        <taxon>Philodinida</taxon>
        <taxon>Philodinidae</taxon>
        <taxon>Rotaria</taxon>
    </lineage>
</organism>
<feature type="non-terminal residue" evidence="2">
    <location>
        <position position="134"/>
    </location>
</feature>
<feature type="region of interest" description="Disordered" evidence="1">
    <location>
        <begin position="54"/>
        <end position="73"/>
    </location>
</feature>
<feature type="region of interest" description="Disordered" evidence="1">
    <location>
        <begin position="109"/>
        <end position="134"/>
    </location>
</feature>